<organism evidence="3 4">
    <name type="scientific">Spirochaeta isovalerica</name>
    <dbReference type="NCBI Taxonomy" id="150"/>
    <lineage>
        <taxon>Bacteria</taxon>
        <taxon>Pseudomonadati</taxon>
        <taxon>Spirochaetota</taxon>
        <taxon>Spirochaetia</taxon>
        <taxon>Spirochaetales</taxon>
        <taxon>Spirochaetaceae</taxon>
        <taxon>Spirochaeta</taxon>
    </lineage>
</organism>
<evidence type="ECO:0000313" key="4">
    <source>
        <dbReference type="Proteomes" id="UP000587760"/>
    </source>
</evidence>
<evidence type="ECO:0000259" key="2">
    <source>
        <dbReference type="SMART" id="SM00062"/>
    </source>
</evidence>
<reference evidence="3 4" key="1">
    <citation type="submission" date="2020-08" db="EMBL/GenBank/DDBJ databases">
        <title>Genomic Encyclopedia of Type Strains, Phase IV (KMG-IV): sequencing the most valuable type-strain genomes for metagenomic binning, comparative biology and taxonomic classification.</title>
        <authorList>
            <person name="Goeker M."/>
        </authorList>
    </citation>
    <scope>NUCLEOTIDE SEQUENCE [LARGE SCALE GENOMIC DNA]</scope>
    <source>
        <strain evidence="3 4">DSM 2461</strain>
    </source>
</reference>
<dbReference type="Pfam" id="PF00497">
    <property type="entry name" value="SBP_bac_3"/>
    <property type="match status" value="1"/>
</dbReference>
<protein>
    <submittedName>
        <fullName evidence="3">Polar amino acid transport system substrate-binding protein</fullName>
    </submittedName>
</protein>
<dbReference type="SUPFAM" id="SSF53850">
    <property type="entry name" value="Periplasmic binding protein-like II"/>
    <property type="match status" value="1"/>
</dbReference>
<dbReference type="SMART" id="SM00062">
    <property type="entry name" value="PBPb"/>
    <property type="match status" value="1"/>
</dbReference>
<dbReference type="AlphaFoldDB" id="A0A841R437"/>
<name>A0A841R437_9SPIO</name>
<dbReference type="Gene3D" id="3.40.190.10">
    <property type="entry name" value="Periplasmic binding protein-like II"/>
    <property type="match status" value="2"/>
</dbReference>
<dbReference type="PANTHER" id="PTHR35936">
    <property type="entry name" value="MEMBRANE-BOUND LYTIC MUREIN TRANSGLYCOSYLASE F"/>
    <property type="match status" value="1"/>
</dbReference>
<gene>
    <name evidence="3" type="ORF">HNR50_001522</name>
</gene>
<sequence length="238" mass="27453">MNLTGQTLDTLDFSIGEYPPGVSEYLPGYGFFTEIVTEAFKAEGIEVNYSFCPWARVWLNITEGNSDGSLGYLWNPEREEEVLYSKPIWDMSFSAAFCLKEKTFHISKPDDLMDYKVIIQRGYSYGANVDQYLASDKIDYCVVETEEQAFKMLILNRAEFFLTNNLNGLYTIQTFFPEENTFTYYSYDPTLNGASFHMVVSKKHPRSRWIIERFNSGLEKIKSSGLFDEISADYLPHS</sequence>
<feature type="domain" description="Solute-binding protein family 3/N-terminal" evidence="2">
    <location>
        <begin position="17"/>
        <end position="238"/>
    </location>
</feature>
<dbReference type="PANTHER" id="PTHR35936:SF25">
    <property type="entry name" value="ABC TRANSPORTER SUBSTRATE-BINDING PROTEIN"/>
    <property type="match status" value="1"/>
</dbReference>
<keyword evidence="1" id="KW-0732">Signal</keyword>
<dbReference type="EMBL" id="JACHGJ010000002">
    <property type="protein sequence ID" value="MBB6479864.1"/>
    <property type="molecule type" value="Genomic_DNA"/>
</dbReference>
<dbReference type="Proteomes" id="UP000587760">
    <property type="component" value="Unassembled WGS sequence"/>
</dbReference>
<accession>A0A841R437</accession>
<keyword evidence="4" id="KW-1185">Reference proteome</keyword>
<dbReference type="RefSeq" id="WP_184745473.1">
    <property type="nucleotide sequence ID" value="NZ_JACHGJ010000002.1"/>
</dbReference>
<evidence type="ECO:0000256" key="1">
    <source>
        <dbReference type="ARBA" id="ARBA00022729"/>
    </source>
</evidence>
<proteinExistence type="predicted"/>
<dbReference type="InterPro" id="IPR001638">
    <property type="entry name" value="Solute-binding_3/MltF_N"/>
</dbReference>
<comment type="caution">
    <text evidence="3">The sequence shown here is derived from an EMBL/GenBank/DDBJ whole genome shotgun (WGS) entry which is preliminary data.</text>
</comment>
<evidence type="ECO:0000313" key="3">
    <source>
        <dbReference type="EMBL" id="MBB6479864.1"/>
    </source>
</evidence>